<evidence type="ECO:0000256" key="8">
    <source>
        <dbReference type="ARBA" id="ARBA00023125"/>
    </source>
</evidence>
<dbReference type="InterPro" id="IPR013762">
    <property type="entry name" value="Integrase-like_cat_sf"/>
</dbReference>
<sequence>MYSTNKDEVVIKLVGKLSLEFPDIDQLKVRELVEEVLYKYDILPQETSLASSDIEEKLGIYLATKKLDGLSQQTLKNYQYNLMKFADYLRKPLVTITTMDLRMFLAQRCKGLKPTSINGQISILKSFFSWLVNEEYIPKNPAIKLKQTKEPKRLRHAMTEEEIELLRQACKSDREKALVEFLISTGCRLSEVVGVNKADVNWHEMSLHVIGKGAKERKVYFNTKAKILLKKYLLTRSDSNPALFVTSKRPHGRLGGRSIQREIKKIAKRAGIEKSVYPHLFRHSYATHKLNAGMSLPVIQHLMGHEDPATTQIYAELSEENIKHEYKKIS</sequence>
<dbReference type="InterPro" id="IPR011010">
    <property type="entry name" value="DNA_brk_join_enz"/>
</dbReference>
<keyword evidence="15" id="KW-1185">Reference proteome</keyword>
<gene>
    <name evidence="14" type="ORF">OW729_04880</name>
</gene>
<keyword evidence="10" id="KW-0131">Cell cycle</keyword>
<evidence type="ECO:0000256" key="3">
    <source>
        <dbReference type="ARBA" id="ARBA00008857"/>
    </source>
</evidence>
<evidence type="ECO:0000256" key="1">
    <source>
        <dbReference type="ARBA" id="ARBA00003283"/>
    </source>
</evidence>
<dbReference type="NCBIfam" id="NF040815">
    <property type="entry name" value="recomb_XerA_Arch"/>
    <property type="match status" value="1"/>
</dbReference>
<dbReference type="Pfam" id="PF02899">
    <property type="entry name" value="Phage_int_SAM_1"/>
    <property type="match status" value="1"/>
</dbReference>
<feature type="domain" description="Tyr recombinase" evidence="12">
    <location>
        <begin position="153"/>
        <end position="327"/>
    </location>
</feature>
<dbReference type="Pfam" id="PF00589">
    <property type="entry name" value="Phage_integrase"/>
    <property type="match status" value="1"/>
</dbReference>
<protein>
    <submittedName>
        <fullName evidence="14">Tyrosine-type recombinase/integrase</fullName>
    </submittedName>
</protein>
<organism evidence="14 15">
    <name type="scientific">Clostridium brassicae</name>
    <dbReference type="NCBI Taxonomy" id="2999072"/>
    <lineage>
        <taxon>Bacteria</taxon>
        <taxon>Bacillati</taxon>
        <taxon>Bacillota</taxon>
        <taxon>Clostridia</taxon>
        <taxon>Eubacteriales</taxon>
        <taxon>Clostridiaceae</taxon>
        <taxon>Clostridium</taxon>
    </lineage>
</organism>
<dbReference type="Gene3D" id="1.10.443.10">
    <property type="entry name" value="Intergrase catalytic core"/>
    <property type="match status" value="1"/>
</dbReference>
<keyword evidence="5" id="KW-0132">Cell division</keyword>
<evidence type="ECO:0000259" key="13">
    <source>
        <dbReference type="PROSITE" id="PS51900"/>
    </source>
</evidence>
<evidence type="ECO:0000256" key="10">
    <source>
        <dbReference type="ARBA" id="ARBA00023306"/>
    </source>
</evidence>
<evidence type="ECO:0000256" key="7">
    <source>
        <dbReference type="ARBA" id="ARBA00022908"/>
    </source>
</evidence>
<dbReference type="InterPro" id="IPR044068">
    <property type="entry name" value="CB"/>
</dbReference>
<dbReference type="PROSITE" id="PS51898">
    <property type="entry name" value="TYR_RECOMBINASE"/>
    <property type="match status" value="1"/>
</dbReference>
<evidence type="ECO:0000256" key="5">
    <source>
        <dbReference type="ARBA" id="ARBA00022618"/>
    </source>
</evidence>
<feature type="domain" description="Core-binding (CB)" evidence="13">
    <location>
        <begin position="52"/>
        <end position="132"/>
    </location>
</feature>
<evidence type="ECO:0000256" key="2">
    <source>
        <dbReference type="ARBA" id="ARBA00004496"/>
    </source>
</evidence>
<evidence type="ECO:0000256" key="6">
    <source>
        <dbReference type="ARBA" id="ARBA00022829"/>
    </source>
</evidence>
<dbReference type="Proteomes" id="UP001144612">
    <property type="component" value="Unassembled WGS sequence"/>
</dbReference>
<comment type="subcellular location">
    <subcellularLocation>
        <location evidence="2">Cytoplasm</location>
    </subcellularLocation>
</comment>
<keyword evidence="9" id="KW-0233">DNA recombination</keyword>
<evidence type="ECO:0000256" key="4">
    <source>
        <dbReference type="ARBA" id="ARBA00022490"/>
    </source>
</evidence>
<evidence type="ECO:0000256" key="9">
    <source>
        <dbReference type="ARBA" id="ARBA00023172"/>
    </source>
</evidence>
<dbReference type="Gene3D" id="1.10.150.130">
    <property type="match status" value="1"/>
</dbReference>
<dbReference type="RefSeq" id="WP_268060336.1">
    <property type="nucleotide sequence ID" value="NZ_JAPQFJ010000003.1"/>
</dbReference>
<evidence type="ECO:0000313" key="15">
    <source>
        <dbReference type="Proteomes" id="UP001144612"/>
    </source>
</evidence>
<evidence type="ECO:0000259" key="12">
    <source>
        <dbReference type="PROSITE" id="PS51898"/>
    </source>
</evidence>
<dbReference type="InterPro" id="IPR002104">
    <property type="entry name" value="Integrase_catalytic"/>
</dbReference>
<keyword evidence="4" id="KW-0963">Cytoplasm</keyword>
<comment type="similarity">
    <text evidence="3">Belongs to the 'phage' integrase family.</text>
</comment>
<dbReference type="PANTHER" id="PTHR30349">
    <property type="entry name" value="PHAGE INTEGRASE-RELATED"/>
    <property type="match status" value="1"/>
</dbReference>
<proteinExistence type="inferred from homology"/>
<evidence type="ECO:0000313" key="14">
    <source>
        <dbReference type="EMBL" id="MCY6957937.1"/>
    </source>
</evidence>
<dbReference type="SUPFAM" id="SSF56349">
    <property type="entry name" value="DNA breaking-rejoining enzymes"/>
    <property type="match status" value="1"/>
</dbReference>
<keyword evidence="6" id="KW-0159">Chromosome partition</keyword>
<keyword evidence="7" id="KW-0229">DNA integration</keyword>
<comment type="function">
    <text evidence="1">Site-specific tyrosine recombinase, which acts by catalyzing the cutting and rejoining of the recombining DNA molecules.</text>
</comment>
<dbReference type="InterPro" id="IPR050090">
    <property type="entry name" value="Tyrosine_recombinase_XerCD"/>
</dbReference>
<dbReference type="PROSITE" id="PS51900">
    <property type="entry name" value="CB"/>
    <property type="match status" value="1"/>
</dbReference>
<dbReference type="InterPro" id="IPR010998">
    <property type="entry name" value="Integrase_recombinase_N"/>
</dbReference>
<evidence type="ECO:0000256" key="11">
    <source>
        <dbReference type="PROSITE-ProRule" id="PRU01248"/>
    </source>
</evidence>
<name>A0ABT4D6L8_9CLOT</name>
<reference evidence="14" key="1">
    <citation type="submission" date="2022-12" db="EMBL/GenBank/DDBJ databases">
        <title>Clostridium sp. nov., isolated from industrial wastewater.</title>
        <authorList>
            <person name="Jiayan W."/>
        </authorList>
    </citation>
    <scope>NUCLEOTIDE SEQUENCE</scope>
    <source>
        <strain evidence="14">ZC22-4</strain>
    </source>
</reference>
<comment type="caution">
    <text evidence="14">The sequence shown here is derived from an EMBL/GenBank/DDBJ whole genome shotgun (WGS) entry which is preliminary data.</text>
</comment>
<dbReference type="EMBL" id="JAPQFJ010000003">
    <property type="protein sequence ID" value="MCY6957937.1"/>
    <property type="molecule type" value="Genomic_DNA"/>
</dbReference>
<dbReference type="PANTHER" id="PTHR30349:SF77">
    <property type="entry name" value="TYROSINE RECOMBINASE XERC"/>
    <property type="match status" value="1"/>
</dbReference>
<dbReference type="InterPro" id="IPR004107">
    <property type="entry name" value="Integrase_SAM-like_N"/>
</dbReference>
<accession>A0ABT4D6L8</accession>
<keyword evidence="8 11" id="KW-0238">DNA-binding</keyword>